<name>M1YVX1_NITG3</name>
<accession>M1YVX1</accession>
<organism evidence="2 3">
    <name type="scientific">Nitrospina gracilis (strain 3/211)</name>
    <dbReference type="NCBI Taxonomy" id="1266370"/>
    <lineage>
        <taxon>Bacteria</taxon>
        <taxon>Pseudomonadati</taxon>
        <taxon>Nitrospinota/Tectimicrobiota group</taxon>
        <taxon>Nitrospinota</taxon>
        <taxon>Nitrospinia</taxon>
        <taxon>Nitrospinales</taxon>
        <taxon>Nitrospinaceae</taxon>
        <taxon>Nitrospina</taxon>
    </lineage>
</organism>
<reference evidence="2 3" key="1">
    <citation type="journal article" date="2013" name="Front. Microbiol.">
        <title>The genome of Nitrospina gracilis illuminates the metabolism and evolution of the major marine nitrite oxidizer.</title>
        <authorList>
            <person name="Luecker S."/>
            <person name="Nowka B."/>
            <person name="Rattei T."/>
            <person name="Spieck E."/>
            <person name="and Daims H."/>
        </authorList>
    </citation>
    <scope>NUCLEOTIDE SEQUENCE [LARGE SCALE GENOMIC DNA]</scope>
    <source>
        <strain evidence="2 3">3/211</strain>
    </source>
</reference>
<comment type="caution">
    <text evidence="2">The sequence shown here is derived from an EMBL/GenBank/DDBJ whole genome shotgun (WGS) entry which is preliminary data.</text>
</comment>
<dbReference type="HOGENOM" id="CLU_2753768_0_0_0"/>
<dbReference type="Proteomes" id="UP000011704">
    <property type="component" value="Unassembled WGS sequence"/>
</dbReference>
<protein>
    <submittedName>
        <fullName evidence="2">Uncharacterized protein</fullName>
    </submittedName>
</protein>
<keyword evidence="3" id="KW-1185">Reference proteome</keyword>
<dbReference type="EMBL" id="CAQJ01000008">
    <property type="protein sequence ID" value="CCQ89460.1"/>
    <property type="molecule type" value="Genomic_DNA"/>
</dbReference>
<dbReference type="AlphaFoldDB" id="M1YVX1"/>
<sequence>MSGNEKKKQLWQSVLADKSFVKKDASESGAGIKSKIDKVYDELEIDKRYQEVRETEGRTEDAPADGPRAS</sequence>
<feature type="region of interest" description="Disordered" evidence="1">
    <location>
        <begin position="48"/>
        <end position="70"/>
    </location>
</feature>
<evidence type="ECO:0000313" key="2">
    <source>
        <dbReference type="EMBL" id="CCQ89460.1"/>
    </source>
</evidence>
<dbReference type="STRING" id="1266370.NITGR_1050023"/>
<evidence type="ECO:0000313" key="3">
    <source>
        <dbReference type="Proteomes" id="UP000011704"/>
    </source>
</evidence>
<dbReference type="InParanoid" id="M1YVX1"/>
<proteinExistence type="predicted"/>
<feature type="compositionally biased region" description="Basic and acidic residues" evidence="1">
    <location>
        <begin position="48"/>
        <end position="61"/>
    </location>
</feature>
<gene>
    <name evidence="2" type="ORF">NITGR_1050023</name>
</gene>
<evidence type="ECO:0000256" key="1">
    <source>
        <dbReference type="SAM" id="MobiDB-lite"/>
    </source>
</evidence>